<dbReference type="STRING" id="857342.A0A2T3B904"/>
<keyword evidence="2" id="KW-0472">Membrane</keyword>
<dbReference type="GeneID" id="36570529"/>
<dbReference type="InterPro" id="IPR004043">
    <property type="entry name" value="LCCL"/>
</dbReference>
<organism evidence="4 5">
    <name type="scientific">Amorphotheca resinae ATCC 22711</name>
    <dbReference type="NCBI Taxonomy" id="857342"/>
    <lineage>
        <taxon>Eukaryota</taxon>
        <taxon>Fungi</taxon>
        <taxon>Dikarya</taxon>
        <taxon>Ascomycota</taxon>
        <taxon>Pezizomycotina</taxon>
        <taxon>Leotiomycetes</taxon>
        <taxon>Helotiales</taxon>
        <taxon>Amorphothecaceae</taxon>
        <taxon>Amorphotheca</taxon>
    </lineage>
</organism>
<keyword evidence="5" id="KW-1185">Reference proteome</keyword>
<feature type="compositionally biased region" description="Acidic residues" evidence="1">
    <location>
        <begin position="1"/>
        <end position="10"/>
    </location>
</feature>
<feature type="transmembrane region" description="Helical" evidence="2">
    <location>
        <begin position="418"/>
        <end position="437"/>
    </location>
</feature>
<feature type="compositionally biased region" description="Basic and acidic residues" evidence="1">
    <location>
        <begin position="11"/>
        <end position="21"/>
    </location>
</feature>
<evidence type="ECO:0000256" key="1">
    <source>
        <dbReference type="SAM" id="MobiDB-lite"/>
    </source>
</evidence>
<dbReference type="OrthoDB" id="441660at2759"/>
<dbReference type="EMBL" id="KZ679008">
    <property type="protein sequence ID" value="PSS23358.1"/>
    <property type="molecule type" value="Genomic_DNA"/>
</dbReference>
<evidence type="ECO:0000313" key="5">
    <source>
        <dbReference type="Proteomes" id="UP000241818"/>
    </source>
</evidence>
<dbReference type="PROSITE" id="PS50820">
    <property type="entry name" value="LCCL"/>
    <property type="match status" value="1"/>
</dbReference>
<dbReference type="Pfam" id="PF03815">
    <property type="entry name" value="LCCL"/>
    <property type="match status" value="1"/>
</dbReference>
<evidence type="ECO:0000259" key="3">
    <source>
        <dbReference type="PROSITE" id="PS50820"/>
    </source>
</evidence>
<feature type="region of interest" description="Disordered" evidence="1">
    <location>
        <begin position="1"/>
        <end position="26"/>
    </location>
</feature>
<dbReference type="SUPFAM" id="SSF69848">
    <property type="entry name" value="LCCL domain"/>
    <property type="match status" value="1"/>
</dbReference>
<dbReference type="Gene3D" id="2.170.130.20">
    <property type="entry name" value="LCCL-like domain"/>
    <property type="match status" value="1"/>
</dbReference>
<accession>A0A2T3B904</accession>
<proteinExistence type="predicted"/>
<evidence type="ECO:0000256" key="2">
    <source>
        <dbReference type="SAM" id="Phobius"/>
    </source>
</evidence>
<evidence type="ECO:0000313" key="4">
    <source>
        <dbReference type="EMBL" id="PSS23358.1"/>
    </source>
</evidence>
<feature type="transmembrane region" description="Helical" evidence="2">
    <location>
        <begin position="449"/>
        <end position="472"/>
    </location>
</feature>
<feature type="domain" description="LCCL" evidence="3">
    <location>
        <begin position="182"/>
        <end position="268"/>
    </location>
</feature>
<keyword evidence="2" id="KW-0812">Transmembrane</keyword>
<sequence>MDSGNEEAGEYELREDEHPDNPIDEYTQTSHLIPLDALSDDTSPPTPRFIQDQRSPAFMKWVPIPIRRVSQAAVRWAKGPNPPHIHTIKPLFPHIQETPIRLLDKYAPKRRHRITLLIAFYSCWIFTFAMVMRQGTIATEIEGWGVPVNIGCGNTYWVPGNRCGLNGNDCRPFNGGGFAFRCPANCRSHQVLNPHAVGTQEVNYRPLVIGGPSSDDDVTPVYRSDSFICGSAIHAGIIDNTKGGCGVVSLVGAHHNYESSKRHGIESIGFDSNFPSSFTFHSGTTCKAKDARWPLLFVSLTFTILLSLFTTSPGVFFFSIFTGLFAHVGLASDPPNHDSMAGLISNILGKFLPAAFCAFVMYEYMGVRRALSGLTAQIEKTILWLGACWVGALSNYTFEWLPIQRLNKHDLEQQPGAKLALAIIIILLTLIVIKQVFFFRREGRLIRYLGIYGIFLGGILLSLTLPGLSLRIHHYILALLLLPGTSMQTRPVLLYQGILVGLFINGIARWGFDSVLQTPAALQGDAQHGSKLPKILPPTITLGQNVSTISFSWLPPPEPFDGISVLVNDVERFRGYTDEGFTSDSKFEWKKDLAINEPEYFRFAYMQGSQSWDYTKAGVWNADGSWTEMEDGPSKVKSRSLKRKVLVGPVG</sequence>
<feature type="transmembrane region" description="Helical" evidence="2">
    <location>
        <begin position="114"/>
        <end position="132"/>
    </location>
</feature>
<reference evidence="4 5" key="1">
    <citation type="journal article" date="2018" name="New Phytol.">
        <title>Comparative genomics and transcriptomics depict ericoid mycorrhizal fungi as versatile saprotrophs and plant mutualists.</title>
        <authorList>
            <person name="Martino E."/>
            <person name="Morin E."/>
            <person name="Grelet G.A."/>
            <person name="Kuo A."/>
            <person name="Kohler A."/>
            <person name="Daghino S."/>
            <person name="Barry K.W."/>
            <person name="Cichocki N."/>
            <person name="Clum A."/>
            <person name="Dockter R.B."/>
            <person name="Hainaut M."/>
            <person name="Kuo R.C."/>
            <person name="LaButti K."/>
            <person name="Lindahl B.D."/>
            <person name="Lindquist E.A."/>
            <person name="Lipzen A."/>
            <person name="Khouja H.R."/>
            <person name="Magnuson J."/>
            <person name="Murat C."/>
            <person name="Ohm R.A."/>
            <person name="Singer S.W."/>
            <person name="Spatafora J.W."/>
            <person name="Wang M."/>
            <person name="Veneault-Fourrey C."/>
            <person name="Henrissat B."/>
            <person name="Grigoriev I.V."/>
            <person name="Martin F.M."/>
            <person name="Perotto S."/>
        </authorList>
    </citation>
    <scope>NUCLEOTIDE SEQUENCE [LARGE SCALE GENOMIC DNA]</scope>
    <source>
        <strain evidence="4 5">ATCC 22711</strain>
    </source>
</reference>
<dbReference type="Proteomes" id="UP000241818">
    <property type="component" value="Unassembled WGS sequence"/>
</dbReference>
<dbReference type="InterPro" id="IPR051957">
    <property type="entry name" value="CRISP-LCCL_domain"/>
</dbReference>
<feature type="transmembrane region" description="Helical" evidence="2">
    <location>
        <begin position="343"/>
        <end position="362"/>
    </location>
</feature>
<gene>
    <name evidence="4" type="ORF">M430DRAFT_136203</name>
</gene>
<name>A0A2T3B904_AMORE</name>
<dbReference type="PANTHER" id="PTHR31331:SF8">
    <property type="entry name" value="LCCL DOMAIN PROTEIN (AFU_ORTHOLOGUE AFUA_5G02970)"/>
    <property type="match status" value="1"/>
</dbReference>
<keyword evidence="2" id="KW-1133">Transmembrane helix</keyword>
<dbReference type="InParanoid" id="A0A2T3B904"/>
<dbReference type="SMART" id="SM00603">
    <property type="entry name" value="LCCL"/>
    <property type="match status" value="1"/>
</dbReference>
<feature type="transmembrane region" description="Helical" evidence="2">
    <location>
        <begin position="382"/>
        <end position="398"/>
    </location>
</feature>
<dbReference type="InterPro" id="IPR036609">
    <property type="entry name" value="LCCL_sf"/>
</dbReference>
<dbReference type="PANTHER" id="PTHR31331">
    <property type="entry name" value="LCCL DOMAIN PROTEIN (AFU_ORTHOLOGUE AFUA_5G08630)"/>
    <property type="match status" value="1"/>
</dbReference>
<feature type="transmembrane region" description="Helical" evidence="2">
    <location>
        <begin position="291"/>
        <end position="309"/>
    </location>
</feature>
<dbReference type="FunCoup" id="A0A2T3B904">
    <property type="interactions" value="7"/>
</dbReference>
<dbReference type="RefSeq" id="XP_024723404.1">
    <property type="nucleotide sequence ID" value="XM_024862448.1"/>
</dbReference>
<dbReference type="AlphaFoldDB" id="A0A2T3B904"/>
<protein>
    <recommendedName>
        <fullName evidence="3">LCCL domain-containing protein</fullName>
    </recommendedName>
</protein>